<dbReference type="eggNOG" id="COG2364">
    <property type="taxonomic scope" value="Bacteria"/>
</dbReference>
<organism evidence="2 3">
    <name type="scientific">Sutterella wadsworthensis 2_1_59BFAA</name>
    <dbReference type="NCBI Taxonomy" id="742823"/>
    <lineage>
        <taxon>Bacteria</taxon>
        <taxon>Pseudomonadati</taxon>
        <taxon>Pseudomonadota</taxon>
        <taxon>Betaproteobacteria</taxon>
        <taxon>Burkholderiales</taxon>
        <taxon>Sutterellaceae</taxon>
        <taxon>Sutterella</taxon>
    </lineage>
</organism>
<dbReference type="InterPro" id="IPR038750">
    <property type="entry name" value="YczE/YyaS-like"/>
</dbReference>
<proteinExistence type="predicted"/>
<accession>K1JIM0</accession>
<dbReference type="AlphaFoldDB" id="K1JIM0"/>
<dbReference type="PANTHER" id="PTHR40078:SF1">
    <property type="entry name" value="INTEGRAL MEMBRANE PROTEIN"/>
    <property type="match status" value="1"/>
</dbReference>
<feature type="transmembrane region" description="Helical" evidence="1">
    <location>
        <begin position="82"/>
        <end position="104"/>
    </location>
</feature>
<comment type="caution">
    <text evidence="2">The sequence shown here is derived from an EMBL/GenBank/DDBJ whole genome shotgun (WGS) entry which is preliminary data.</text>
</comment>
<dbReference type="Proteomes" id="UP000005835">
    <property type="component" value="Unassembled WGS sequence"/>
</dbReference>
<feature type="transmembrane region" description="Helical" evidence="1">
    <location>
        <begin position="110"/>
        <end position="131"/>
    </location>
</feature>
<sequence>MFIRALIFFFGLLMLSTGISVITHAGLGTGTISSVALVLSKALPLSMGFFVFLTNVFFFVLQTAVDPSRFLVKLVKQIPICFVFGLFFDAAYALTSFVAPAAYLEQLATVFIGTVFNGMGIAGMVFARLAILPPEGLVISIIRRWGGSFGNLRTGIDVFLVIAATSLSCLLLGSIEGVREGTLVAAVCGGQFAKVFLKVLGRLFPAHRPVD</sequence>
<dbReference type="EMBL" id="ADMG01000022">
    <property type="protein sequence ID" value="EKB31525.1"/>
    <property type="molecule type" value="Genomic_DNA"/>
</dbReference>
<evidence type="ECO:0000313" key="2">
    <source>
        <dbReference type="EMBL" id="EKB31525.1"/>
    </source>
</evidence>
<reference evidence="2 3" key="1">
    <citation type="submission" date="2012-05" db="EMBL/GenBank/DDBJ databases">
        <title>The Genome Sequence of Sutterella wadsworthensis 2_1_59BFAA.</title>
        <authorList>
            <consortium name="The Broad Institute Genome Sequencing Platform"/>
            <person name="Earl A."/>
            <person name="Ward D."/>
            <person name="Feldgarden M."/>
            <person name="Gevers D."/>
            <person name="Daigneault M."/>
            <person name="Strauss J."/>
            <person name="Allen-Vercoe E."/>
            <person name="Walker B."/>
            <person name="Young S.K."/>
            <person name="Zeng Q."/>
            <person name="Gargeya S."/>
            <person name="Fitzgerald M."/>
            <person name="Haas B."/>
            <person name="Abouelleil A."/>
            <person name="Alvarado L."/>
            <person name="Arachchi H.M."/>
            <person name="Berlin A.M."/>
            <person name="Chapman S.B."/>
            <person name="Goldberg J."/>
            <person name="Griggs A."/>
            <person name="Gujja S."/>
            <person name="Hansen M."/>
            <person name="Howarth C."/>
            <person name="Imamovic A."/>
            <person name="Larimer J."/>
            <person name="McCowen C."/>
            <person name="Montmayeur A."/>
            <person name="Murphy C."/>
            <person name="Neiman D."/>
            <person name="Pearson M."/>
            <person name="Priest M."/>
            <person name="Roberts A."/>
            <person name="Saif S."/>
            <person name="Shea T."/>
            <person name="Sisk P."/>
            <person name="Sykes S."/>
            <person name="Wortman J."/>
            <person name="Nusbaum C."/>
            <person name="Birren B."/>
        </authorList>
    </citation>
    <scope>NUCLEOTIDE SEQUENCE [LARGE SCALE GENOMIC DNA]</scope>
    <source>
        <strain evidence="2 3">2_1_59BFAA</strain>
    </source>
</reference>
<keyword evidence="1" id="KW-1133">Transmembrane helix</keyword>
<gene>
    <name evidence="2" type="ORF">HMPREF9465_00860</name>
</gene>
<dbReference type="RefSeq" id="WP_005434490.1">
    <property type="nucleotide sequence ID" value="NZ_JH815515.1"/>
</dbReference>
<name>K1JIM0_9BURK</name>
<dbReference type="HOGENOM" id="CLU_083843_2_0_4"/>
<evidence type="ECO:0008006" key="4">
    <source>
        <dbReference type="Google" id="ProtNLM"/>
    </source>
</evidence>
<dbReference type="Pfam" id="PF19700">
    <property type="entry name" value="DUF6198"/>
    <property type="match status" value="1"/>
</dbReference>
<dbReference type="OrthoDB" id="9157128at2"/>
<dbReference type="PATRIC" id="fig|742823.3.peg.866"/>
<evidence type="ECO:0000256" key="1">
    <source>
        <dbReference type="SAM" id="Phobius"/>
    </source>
</evidence>
<evidence type="ECO:0000313" key="3">
    <source>
        <dbReference type="Proteomes" id="UP000005835"/>
    </source>
</evidence>
<dbReference type="PANTHER" id="PTHR40078">
    <property type="entry name" value="INTEGRAL MEMBRANE PROTEIN-RELATED"/>
    <property type="match status" value="1"/>
</dbReference>
<keyword evidence="1" id="KW-0812">Transmembrane</keyword>
<protein>
    <recommendedName>
        <fullName evidence="4">YitT family protein</fullName>
    </recommendedName>
</protein>
<feature type="transmembrane region" description="Helical" evidence="1">
    <location>
        <begin position="42"/>
        <end position="61"/>
    </location>
</feature>
<keyword evidence="1" id="KW-0472">Membrane</keyword>
<keyword evidence="3" id="KW-1185">Reference proteome</keyword>